<reference evidence="1 2" key="1">
    <citation type="journal article" date="2010" name="PLoS Biol.">
        <title>Multi-platform next-generation sequencing of the domestic turkey (Meleagris gallopavo): genome assembly and analysis.</title>
        <authorList>
            <person name="Dalloul R.A."/>
            <person name="Long J.A."/>
            <person name="Zimin A.V."/>
            <person name="Aslam L."/>
            <person name="Beal K."/>
            <person name="Blomberg L.A."/>
            <person name="Bouffard P."/>
            <person name="Burt D.W."/>
            <person name="Crasta O."/>
            <person name="Crooijmans R.P."/>
            <person name="Cooper K."/>
            <person name="Coulombe R.A."/>
            <person name="De S."/>
            <person name="Delany M.E."/>
            <person name="Dodgson J.B."/>
            <person name="Dong J.J."/>
            <person name="Evans C."/>
            <person name="Frederickson K.M."/>
            <person name="Flicek P."/>
            <person name="Florea L."/>
            <person name="Folkerts O."/>
            <person name="Groenen M.A."/>
            <person name="Harkins T.T."/>
            <person name="Herrero J."/>
            <person name="Hoffmann S."/>
            <person name="Megens H.J."/>
            <person name="Jiang A."/>
            <person name="de Jong P."/>
            <person name="Kaiser P."/>
            <person name="Kim H."/>
            <person name="Kim K.W."/>
            <person name="Kim S."/>
            <person name="Langenberger D."/>
            <person name="Lee M.K."/>
            <person name="Lee T."/>
            <person name="Mane S."/>
            <person name="Marcais G."/>
            <person name="Marz M."/>
            <person name="McElroy A.P."/>
            <person name="Modise T."/>
            <person name="Nefedov M."/>
            <person name="Notredame C."/>
            <person name="Paton I.R."/>
            <person name="Payne W.S."/>
            <person name="Pertea G."/>
            <person name="Prickett D."/>
            <person name="Puiu D."/>
            <person name="Qioa D."/>
            <person name="Raineri E."/>
            <person name="Ruffier M."/>
            <person name="Salzberg S.L."/>
            <person name="Schatz M.C."/>
            <person name="Scheuring C."/>
            <person name="Schmidt C.J."/>
            <person name="Schroeder S."/>
            <person name="Searle S.M."/>
            <person name="Smith E.J."/>
            <person name="Smith J."/>
            <person name="Sonstegard T.S."/>
            <person name="Stadler P.F."/>
            <person name="Tafer H."/>
            <person name="Tu Z.J."/>
            <person name="Van Tassell C.P."/>
            <person name="Vilella A.J."/>
            <person name="Williams K.P."/>
            <person name="Yorke J.A."/>
            <person name="Zhang L."/>
            <person name="Zhang H.B."/>
            <person name="Zhang X."/>
            <person name="Zhang Y."/>
            <person name="Reed K.M."/>
        </authorList>
    </citation>
    <scope>NUCLEOTIDE SEQUENCE [LARGE SCALE GENOMIC DNA]</scope>
</reference>
<evidence type="ECO:0000313" key="2">
    <source>
        <dbReference type="Proteomes" id="UP000001645"/>
    </source>
</evidence>
<proteinExistence type="predicted"/>
<evidence type="ECO:0000313" key="1">
    <source>
        <dbReference type="Ensembl" id="ENSMGAP00000026112.1"/>
    </source>
</evidence>
<dbReference type="InParanoid" id="A0A803Y2W5"/>
<organism evidence="1 2">
    <name type="scientific">Meleagris gallopavo</name>
    <name type="common">Wild turkey</name>
    <dbReference type="NCBI Taxonomy" id="9103"/>
    <lineage>
        <taxon>Eukaryota</taxon>
        <taxon>Metazoa</taxon>
        <taxon>Chordata</taxon>
        <taxon>Craniata</taxon>
        <taxon>Vertebrata</taxon>
        <taxon>Euteleostomi</taxon>
        <taxon>Archelosauria</taxon>
        <taxon>Archosauria</taxon>
        <taxon>Dinosauria</taxon>
        <taxon>Saurischia</taxon>
        <taxon>Theropoda</taxon>
        <taxon>Coelurosauria</taxon>
        <taxon>Aves</taxon>
        <taxon>Neognathae</taxon>
        <taxon>Galloanserae</taxon>
        <taxon>Galliformes</taxon>
        <taxon>Phasianidae</taxon>
        <taxon>Meleagridinae</taxon>
        <taxon>Meleagris</taxon>
    </lineage>
</organism>
<protein>
    <submittedName>
        <fullName evidence="1">Uncharacterized protein</fullName>
    </submittedName>
</protein>
<keyword evidence="2" id="KW-1185">Reference proteome</keyword>
<dbReference type="Ensembl" id="ENSMGAT00000031341.1">
    <property type="protein sequence ID" value="ENSMGAP00000026112.1"/>
    <property type="gene ID" value="ENSMGAG00000019219.1"/>
</dbReference>
<dbReference type="AlphaFoldDB" id="A0A803Y2W5"/>
<reference evidence="1" key="3">
    <citation type="submission" date="2025-09" db="UniProtKB">
        <authorList>
            <consortium name="Ensembl"/>
        </authorList>
    </citation>
    <scope>IDENTIFICATION</scope>
</reference>
<reference evidence="1" key="2">
    <citation type="submission" date="2025-08" db="UniProtKB">
        <authorList>
            <consortium name="Ensembl"/>
        </authorList>
    </citation>
    <scope>IDENTIFICATION</scope>
</reference>
<dbReference type="Proteomes" id="UP000001645">
    <property type="component" value="Chromosome 20"/>
</dbReference>
<name>A0A803Y2W5_MELGA</name>
<accession>A0A803Y2W5</accession>
<sequence>ADSSAAAVQTHGLPWSVWAPGSTGCASSGPEGVRAVLGTQRGWGAAPGAQLTARCQQLEQPGVLQHGLESGEGLQHVPLQCGAVSHGSELP</sequence>